<dbReference type="SUPFAM" id="SSF100950">
    <property type="entry name" value="NagB/RpiA/CoA transferase-like"/>
    <property type="match status" value="1"/>
</dbReference>
<sequence length="320" mass="33962">MSTTDSWPPNDKSERQKLLAQLAQLYFVDGESKVAIGKQTNLSRFQVAALLQEAQDTGIVRIEIAIPDNDQDAQLAHALGIDQVITVGSGPWSADRHTLARETARVFMDQVHPGDVLGISWSRTLQLVTRELPPLPHNQVIQLAGALNNEDSQAAPRLLADLTCQSAWPLWAPLIVENAPALMKSPEIAQTLDRANHLDVALIAIGSWSPDLSTVWNRVSPEVAEQARAAGAVAEISGHLLAADGTPVTSPVESMVVAASVKQIRDARTTVAAAFDAGRAAAVQAAARAGLIDVLVCDEPLRQALAGLVDHPEPTPASAG</sequence>
<keyword evidence="4" id="KW-0804">Transcription</keyword>
<dbReference type="Gene3D" id="3.40.50.1360">
    <property type="match status" value="1"/>
</dbReference>
<dbReference type="Proteomes" id="UP001500166">
    <property type="component" value="Unassembled WGS sequence"/>
</dbReference>
<dbReference type="InterPro" id="IPR036388">
    <property type="entry name" value="WH-like_DNA-bd_sf"/>
</dbReference>
<evidence type="ECO:0000313" key="7">
    <source>
        <dbReference type="Proteomes" id="UP001500166"/>
    </source>
</evidence>
<evidence type="ECO:0000256" key="2">
    <source>
        <dbReference type="ARBA" id="ARBA00023015"/>
    </source>
</evidence>
<keyword evidence="3" id="KW-0238">DNA-binding</keyword>
<dbReference type="PANTHER" id="PTHR34294:SF1">
    <property type="entry name" value="TRANSCRIPTIONAL REGULATOR LSRR"/>
    <property type="match status" value="1"/>
</dbReference>
<accession>A0ABP5JJ83</accession>
<comment type="similarity">
    <text evidence="1">Belongs to the SorC transcriptional regulatory family.</text>
</comment>
<dbReference type="Gene3D" id="1.10.10.10">
    <property type="entry name" value="Winged helix-like DNA-binding domain superfamily/Winged helix DNA-binding domain"/>
    <property type="match status" value="1"/>
</dbReference>
<dbReference type="EMBL" id="BAAAQA010000017">
    <property type="protein sequence ID" value="GAA2117970.1"/>
    <property type="molecule type" value="Genomic_DNA"/>
</dbReference>
<dbReference type="InterPro" id="IPR051054">
    <property type="entry name" value="SorC_transcr_regulators"/>
</dbReference>
<evidence type="ECO:0000256" key="4">
    <source>
        <dbReference type="ARBA" id="ARBA00023163"/>
    </source>
</evidence>
<protein>
    <submittedName>
        <fullName evidence="6">Sugar-binding transcriptional regulator</fullName>
    </submittedName>
</protein>
<evidence type="ECO:0000313" key="6">
    <source>
        <dbReference type="EMBL" id="GAA2117970.1"/>
    </source>
</evidence>
<dbReference type="Pfam" id="PF04198">
    <property type="entry name" value="Sugar-bind"/>
    <property type="match status" value="1"/>
</dbReference>
<name>A0ABP5JJ83_9MICC</name>
<reference evidence="7" key="1">
    <citation type="journal article" date="2019" name="Int. J. Syst. Evol. Microbiol.">
        <title>The Global Catalogue of Microorganisms (GCM) 10K type strain sequencing project: providing services to taxonomists for standard genome sequencing and annotation.</title>
        <authorList>
            <consortium name="The Broad Institute Genomics Platform"/>
            <consortium name="The Broad Institute Genome Sequencing Center for Infectious Disease"/>
            <person name="Wu L."/>
            <person name="Ma J."/>
        </authorList>
    </citation>
    <scope>NUCLEOTIDE SEQUENCE [LARGE SCALE GENOMIC DNA]</scope>
    <source>
        <strain evidence="7">JCM 15914</strain>
    </source>
</reference>
<dbReference type="InterPro" id="IPR007324">
    <property type="entry name" value="Sugar-bd_dom_put"/>
</dbReference>
<dbReference type="InterPro" id="IPR037171">
    <property type="entry name" value="NagB/RpiA_transferase-like"/>
</dbReference>
<keyword evidence="2" id="KW-0805">Transcription regulation</keyword>
<organism evidence="6 7">
    <name type="scientific">Kocuria atrinae</name>
    <dbReference type="NCBI Taxonomy" id="592377"/>
    <lineage>
        <taxon>Bacteria</taxon>
        <taxon>Bacillati</taxon>
        <taxon>Actinomycetota</taxon>
        <taxon>Actinomycetes</taxon>
        <taxon>Micrococcales</taxon>
        <taxon>Micrococcaceae</taxon>
        <taxon>Kocuria</taxon>
    </lineage>
</organism>
<feature type="domain" description="Sugar-binding" evidence="5">
    <location>
        <begin position="71"/>
        <end position="299"/>
    </location>
</feature>
<gene>
    <name evidence="6" type="ORF">GCM10009824_17780</name>
</gene>
<proteinExistence type="inferred from homology"/>
<evidence type="ECO:0000256" key="1">
    <source>
        <dbReference type="ARBA" id="ARBA00010466"/>
    </source>
</evidence>
<dbReference type="PANTHER" id="PTHR34294">
    <property type="entry name" value="TRANSCRIPTIONAL REGULATOR-RELATED"/>
    <property type="match status" value="1"/>
</dbReference>
<keyword evidence="7" id="KW-1185">Reference proteome</keyword>
<dbReference type="RefSeq" id="WP_344224659.1">
    <property type="nucleotide sequence ID" value="NZ_BAAAQA010000017.1"/>
</dbReference>
<evidence type="ECO:0000259" key="5">
    <source>
        <dbReference type="Pfam" id="PF04198"/>
    </source>
</evidence>
<evidence type="ECO:0000256" key="3">
    <source>
        <dbReference type="ARBA" id="ARBA00023125"/>
    </source>
</evidence>
<comment type="caution">
    <text evidence="6">The sequence shown here is derived from an EMBL/GenBank/DDBJ whole genome shotgun (WGS) entry which is preliminary data.</text>
</comment>